<name>A0A0G2HK76_9SYNE</name>
<organism evidence="1 2">
    <name type="scientific">Candidatus Synechococcus spongiarum SP3</name>
    <dbReference type="NCBI Taxonomy" id="1604020"/>
    <lineage>
        <taxon>Bacteria</taxon>
        <taxon>Bacillati</taxon>
        <taxon>Cyanobacteriota</taxon>
        <taxon>Cyanophyceae</taxon>
        <taxon>Synechococcales</taxon>
        <taxon>Synechococcaceae</taxon>
        <taxon>Synechococcus</taxon>
    </lineage>
</organism>
<evidence type="ECO:0000313" key="2">
    <source>
        <dbReference type="Proteomes" id="UP000035067"/>
    </source>
</evidence>
<proteinExistence type="predicted"/>
<dbReference type="PATRIC" id="fig|1604020.3.peg.1312"/>
<gene>
    <name evidence="1" type="ORF">TE42_07260</name>
</gene>
<dbReference type="Proteomes" id="UP000035067">
    <property type="component" value="Unassembled WGS sequence"/>
</dbReference>
<protein>
    <submittedName>
        <fullName evidence="1">Cytochrome B6</fullName>
    </submittedName>
</protein>
<comment type="caution">
    <text evidence="1">The sequence shown here is derived from an EMBL/GenBank/DDBJ whole genome shotgun (WGS) entry which is preliminary data.</text>
</comment>
<dbReference type="AlphaFoldDB" id="A0A0G2HK76"/>
<sequence>MSQAAINLGTTVKVTRVRERIPQDLLNKLKTNNVGEVTGFQVTDGSGVGVVVTFPDGNSCWFFDDEIAPV</sequence>
<dbReference type="EMBL" id="JXQG01000044">
    <property type="protein sequence ID" value="KKZ11679.1"/>
    <property type="molecule type" value="Genomic_DNA"/>
</dbReference>
<accession>A0A0G2HK76</accession>
<dbReference type="Pfam" id="PF11061">
    <property type="entry name" value="Tsr0524-like"/>
    <property type="match status" value="1"/>
</dbReference>
<evidence type="ECO:0000313" key="1">
    <source>
        <dbReference type="EMBL" id="KKZ11679.1"/>
    </source>
</evidence>
<reference evidence="1 2" key="1">
    <citation type="submission" date="2015-01" db="EMBL/GenBank/DDBJ databases">
        <title>Lifestyle Evolution in Cyanobacterial Symbionts of Sponges.</title>
        <authorList>
            <person name="Burgsdorf I."/>
            <person name="Slaby B.M."/>
            <person name="Handley K.M."/>
            <person name="Haber M."/>
            <person name="Blom J."/>
            <person name="Marshall C.W."/>
            <person name="Gilbert J.A."/>
            <person name="Hentschel U."/>
            <person name="Steindler L."/>
        </authorList>
    </citation>
    <scope>NUCLEOTIDE SEQUENCE [LARGE SCALE GENOMIC DNA]</scope>
    <source>
        <strain evidence="1">SP3</strain>
    </source>
</reference>
<dbReference type="InterPro" id="IPR021291">
    <property type="entry name" value="Tsr0524-like"/>
</dbReference>